<comment type="caution">
    <text evidence="2">The sequence shown here is derived from an EMBL/GenBank/DDBJ whole genome shotgun (WGS) entry which is preliminary data.</text>
</comment>
<dbReference type="Gene3D" id="1.10.3290.10">
    <property type="entry name" value="Fido-like domain"/>
    <property type="match status" value="1"/>
</dbReference>
<organism evidence="2 3">
    <name type="scientific">Streptomyces turgidiscabies (strain Car8)</name>
    <dbReference type="NCBI Taxonomy" id="698760"/>
    <lineage>
        <taxon>Bacteria</taxon>
        <taxon>Bacillati</taxon>
        <taxon>Actinomycetota</taxon>
        <taxon>Actinomycetes</taxon>
        <taxon>Kitasatosporales</taxon>
        <taxon>Streptomycetaceae</taxon>
        <taxon>Streptomyces</taxon>
    </lineage>
</organism>
<gene>
    <name evidence="2" type="ORF">STRTUCAR8_03290</name>
</gene>
<dbReference type="SUPFAM" id="SSF140931">
    <property type="entry name" value="Fic-like"/>
    <property type="match status" value="1"/>
</dbReference>
<dbReference type="InterPro" id="IPR036597">
    <property type="entry name" value="Fido-like_dom_sf"/>
</dbReference>
<name>L7F0K0_STRT8</name>
<accession>L7F0K0</accession>
<dbReference type="Proteomes" id="UP000010931">
    <property type="component" value="Unassembled WGS sequence"/>
</dbReference>
<dbReference type="EMBL" id="AEJB01000421">
    <property type="protein sequence ID" value="ELP64827.1"/>
    <property type="molecule type" value="Genomic_DNA"/>
</dbReference>
<evidence type="ECO:0000259" key="1">
    <source>
        <dbReference type="PROSITE" id="PS51459"/>
    </source>
</evidence>
<dbReference type="AlphaFoldDB" id="L7F0K0"/>
<evidence type="ECO:0000313" key="3">
    <source>
        <dbReference type="Proteomes" id="UP000010931"/>
    </source>
</evidence>
<dbReference type="InterPro" id="IPR003812">
    <property type="entry name" value="Fido"/>
</dbReference>
<sequence>MYGDLNVLHPSREGNGRAQRAFLAQLGAAAGYALNLSGMDPQR</sequence>
<protein>
    <recommendedName>
        <fullName evidence="1">Fido domain-containing protein</fullName>
    </recommendedName>
</protein>
<proteinExistence type="predicted"/>
<dbReference type="PATRIC" id="fig|698760.3.peg.6265"/>
<reference evidence="2 3" key="1">
    <citation type="journal article" date="2011" name="Plasmid">
        <title>Streptomyces turgidiscabies Car8 contains a modular pathogenicity island that shares virulence genes with other actinobacterial plant pathogens.</title>
        <authorList>
            <person name="Huguet-Tapia J.C."/>
            <person name="Badger J.H."/>
            <person name="Loria R."/>
            <person name="Pettis G.S."/>
        </authorList>
    </citation>
    <scope>NUCLEOTIDE SEQUENCE [LARGE SCALE GENOMIC DNA]</scope>
    <source>
        <strain evidence="2 3">Car8</strain>
    </source>
</reference>
<dbReference type="PROSITE" id="PS51459">
    <property type="entry name" value="FIDO"/>
    <property type="match status" value="1"/>
</dbReference>
<feature type="domain" description="Fido" evidence="1">
    <location>
        <begin position="1"/>
        <end position="43"/>
    </location>
</feature>
<evidence type="ECO:0000313" key="2">
    <source>
        <dbReference type="EMBL" id="ELP64827.1"/>
    </source>
</evidence>
<keyword evidence="3" id="KW-1185">Reference proteome</keyword>